<organism evidence="2 3">
    <name type="scientific">Streptococcus mitis</name>
    <dbReference type="NCBI Taxonomy" id="28037"/>
    <lineage>
        <taxon>Bacteria</taxon>
        <taxon>Bacillati</taxon>
        <taxon>Bacillota</taxon>
        <taxon>Bacilli</taxon>
        <taxon>Lactobacillales</taxon>
        <taxon>Streptococcaceae</taxon>
        <taxon>Streptococcus</taxon>
        <taxon>Streptococcus mitis group</taxon>
    </lineage>
</organism>
<feature type="transmembrane region" description="Helical" evidence="1">
    <location>
        <begin position="50"/>
        <end position="68"/>
    </location>
</feature>
<gene>
    <name evidence="2" type="ORF">SMNM65_07420</name>
</gene>
<feature type="transmembrane region" description="Helical" evidence="1">
    <location>
        <begin position="17"/>
        <end position="38"/>
    </location>
</feature>
<proteinExistence type="predicted"/>
<reference evidence="3" key="1">
    <citation type="submission" date="2020-08" db="EMBL/GenBank/DDBJ databases">
        <title>Complete genome sequence of Streptococcus mitis strain Nm-65.</title>
        <authorList>
            <person name="Tabata A."/>
            <person name="Ohkuni H."/>
            <person name="Nagamune H."/>
        </authorList>
    </citation>
    <scope>NUCLEOTIDE SEQUENCE [LARGE SCALE GENOMIC DNA]</scope>
    <source>
        <strain evidence="3">Nm-65</strain>
    </source>
</reference>
<evidence type="ECO:0000313" key="2">
    <source>
        <dbReference type="EMBL" id="BCJ10310.1"/>
    </source>
</evidence>
<sequence length="95" mass="10554">MVISSIVFHILTQNQEIQASGISAIGYAFVTGGVMNMFSIWKNFNLGLKLFYILLIVLSLTMLLPSITGWISTFLHMSGIASYIMVSSINNYRLS</sequence>
<dbReference type="AlphaFoldDB" id="A0A7G1IU94"/>
<keyword evidence="1" id="KW-0472">Membrane</keyword>
<accession>A0A7G1IU94</accession>
<evidence type="ECO:0000313" key="3">
    <source>
        <dbReference type="Proteomes" id="UP000516106"/>
    </source>
</evidence>
<evidence type="ECO:0000256" key="1">
    <source>
        <dbReference type="SAM" id="Phobius"/>
    </source>
</evidence>
<dbReference type="Proteomes" id="UP000516106">
    <property type="component" value="Chromosome"/>
</dbReference>
<name>A0A7G1IU94_STRMT</name>
<keyword evidence="1" id="KW-1133">Transmembrane helix</keyword>
<dbReference type="EMBL" id="AP023349">
    <property type="protein sequence ID" value="BCJ10310.1"/>
    <property type="molecule type" value="Genomic_DNA"/>
</dbReference>
<keyword evidence="1" id="KW-0812">Transmembrane</keyword>
<protein>
    <submittedName>
        <fullName evidence="2">Uncharacterized protein</fullName>
    </submittedName>
</protein>